<gene>
    <name evidence="1" type="ORF">ATANTOWER_020851</name>
</gene>
<evidence type="ECO:0000313" key="1">
    <source>
        <dbReference type="EMBL" id="MED6238427.1"/>
    </source>
</evidence>
<name>A0ABU7AJS3_9TELE</name>
<keyword evidence="2" id="KW-1185">Reference proteome</keyword>
<comment type="caution">
    <text evidence="1">The sequence shown here is derived from an EMBL/GenBank/DDBJ whole genome shotgun (WGS) entry which is preliminary data.</text>
</comment>
<accession>A0ABU7AJS3</accession>
<dbReference type="Proteomes" id="UP001345963">
    <property type="component" value="Unassembled WGS sequence"/>
</dbReference>
<evidence type="ECO:0000313" key="2">
    <source>
        <dbReference type="Proteomes" id="UP001345963"/>
    </source>
</evidence>
<organism evidence="1 2">
    <name type="scientific">Ataeniobius toweri</name>
    <dbReference type="NCBI Taxonomy" id="208326"/>
    <lineage>
        <taxon>Eukaryota</taxon>
        <taxon>Metazoa</taxon>
        <taxon>Chordata</taxon>
        <taxon>Craniata</taxon>
        <taxon>Vertebrata</taxon>
        <taxon>Euteleostomi</taxon>
        <taxon>Actinopterygii</taxon>
        <taxon>Neopterygii</taxon>
        <taxon>Teleostei</taxon>
        <taxon>Neoteleostei</taxon>
        <taxon>Acanthomorphata</taxon>
        <taxon>Ovalentaria</taxon>
        <taxon>Atherinomorphae</taxon>
        <taxon>Cyprinodontiformes</taxon>
        <taxon>Goodeidae</taxon>
        <taxon>Ataeniobius</taxon>
    </lineage>
</organism>
<sequence length="99" mass="10970">MHFPERRNRSDRDMLLAQSGLTGRIESHAGDVRLLSASMCQCITTTAHTPHTHLRVDPELPRHTGPVALCSDLTQEGRYSGDIICWRIQGGEGLLHVAN</sequence>
<reference evidence="1 2" key="1">
    <citation type="submission" date="2021-07" db="EMBL/GenBank/DDBJ databases">
        <authorList>
            <person name="Palmer J.M."/>
        </authorList>
    </citation>
    <scope>NUCLEOTIDE SEQUENCE [LARGE SCALE GENOMIC DNA]</scope>
    <source>
        <strain evidence="1 2">AT_MEX2019</strain>
        <tissue evidence="1">Muscle</tissue>
    </source>
</reference>
<protein>
    <submittedName>
        <fullName evidence="1">Uncharacterized protein</fullName>
    </submittedName>
</protein>
<dbReference type="EMBL" id="JAHUTI010020114">
    <property type="protein sequence ID" value="MED6238427.1"/>
    <property type="molecule type" value="Genomic_DNA"/>
</dbReference>
<proteinExistence type="predicted"/>